<organism evidence="5">
    <name type="scientific">Zeugodacus cucurbitae</name>
    <name type="common">Melon fruit fly</name>
    <name type="synonym">Bactrocera cucurbitae</name>
    <dbReference type="NCBI Taxonomy" id="28588"/>
    <lineage>
        <taxon>Eukaryota</taxon>
        <taxon>Metazoa</taxon>
        <taxon>Ecdysozoa</taxon>
        <taxon>Arthropoda</taxon>
        <taxon>Hexapoda</taxon>
        <taxon>Insecta</taxon>
        <taxon>Pterygota</taxon>
        <taxon>Neoptera</taxon>
        <taxon>Endopterygota</taxon>
        <taxon>Diptera</taxon>
        <taxon>Brachycera</taxon>
        <taxon>Muscomorpha</taxon>
        <taxon>Tephritoidea</taxon>
        <taxon>Tephritidae</taxon>
        <taxon>Zeugodacus</taxon>
        <taxon>Zeugodacus</taxon>
    </lineage>
</organism>
<evidence type="ECO:0000313" key="5">
    <source>
        <dbReference type="EMBL" id="JAD07616.1"/>
    </source>
</evidence>
<dbReference type="InterPro" id="IPR002223">
    <property type="entry name" value="Kunitz_BPTI"/>
</dbReference>
<dbReference type="PANTHER" id="PTHR10083">
    <property type="entry name" value="KUNITZ-TYPE PROTEASE INHIBITOR-RELATED"/>
    <property type="match status" value="1"/>
</dbReference>
<dbReference type="EMBL" id="GBXI01006676">
    <property type="protein sequence ID" value="JAD07616.1"/>
    <property type="molecule type" value="Transcribed_RNA"/>
</dbReference>
<keyword evidence="2" id="KW-0722">Serine protease inhibitor</keyword>
<reference evidence="5" key="2">
    <citation type="journal article" date="2015" name="Gigascience">
        <title>Reconstructing a comprehensive transcriptome assembly of a white-pupal translocated strain of the pest fruit fly Bactrocera cucurbitae.</title>
        <authorList>
            <person name="Sim S.B."/>
            <person name="Calla B."/>
            <person name="Hall B."/>
            <person name="DeRego T."/>
            <person name="Geib S.M."/>
        </authorList>
    </citation>
    <scope>NUCLEOTIDE SEQUENCE</scope>
</reference>
<dbReference type="SMART" id="SM00131">
    <property type="entry name" value="KU"/>
    <property type="match status" value="1"/>
</dbReference>
<dbReference type="CDD" id="cd00109">
    <property type="entry name" value="Kunitz-type"/>
    <property type="match status" value="1"/>
</dbReference>
<keyword evidence="1" id="KW-0646">Protease inhibitor</keyword>
<dbReference type="Pfam" id="PF00014">
    <property type="entry name" value="Kunitz_BPTI"/>
    <property type="match status" value="1"/>
</dbReference>
<dbReference type="PROSITE" id="PS50279">
    <property type="entry name" value="BPTI_KUNITZ_2"/>
    <property type="match status" value="1"/>
</dbReference>
<sequence length="107" mass="11707">SSVNSQAAITRMKFAQTLYFATCFIASLHALSDKDTIEVANDYFTDCFHVRVGGHCSGTGRYTFNANTHRCEEFGGCGGNKNNFESKAACEATCFRNHDEVPVIPIA</sequence>
<protein>
    <submittedName>
        <fullName evidence="5">Kunitz-type serine protease inhibitor 6</fullName>
    </submittedName>
</protein>
<dbReference type="InterPro" id="IPR036880">
    <property type="entry name" value="Kunitz_BPTI_sf"/>
</dbReference>
<gene>
    <name evidence="5" type="primary">BMTI6</name>
    <name evidence="5" type="ORF">g.2281</name>
</gene>
<dbReference type="SUPFAM" id="SSF57362">
    <property type="entry name" value="BPTI-like"/>
    <property type="match status" value="1"/>
</dbReference>
<proteinExistence type="predicted"/>
<feature type="non-terminal residue" evidence="5">
    <location>
        <position position="1"/>
    </location>
</feature>
<dbReference type="GO" id="GO:0005615">
    <property type="term" value="C:extracellular space"/>
    <property type="evidence" value="ECO:0007669"/>
    <property type="project" value="TreeGrafter"/>
</dbReference>
<evidence type="ECO:0000256" key="1">
    <source>
        <dbReference type="ARBA" id="ARBA00022690"/>
    </source>
</evidence>
<feature type="domain" description="BPTI/Kunitz inhibitor" evidence="4">
    <location>
        <begin position="47"/>
        <end position="94"/>
    </location>
</feature>
<evidence type="ECO:0000256" key="2">
    <source>
        <dbReference type="ARBA" id="ARBA00022900"/>
    </source>
</evidence>
<reference evidence="5" key="1">
    <citation type="submission" date="2014-11" db="EMBL/GenBank/DDBJ databases">
        <authorList>
            <person name="Geib S."/>
        </authorList>
    </citation>
    <scope>NUCLEOTIDE SEQUENCE</scope>
</reference>
<dbReference type="GO" id="GO:0004867">
    <property type="term" value="F:serine-type endopeptidase inhibitor activity"/>
    <property type="evidence" value="ECO:0007669"/>
    <property type="project" value="UniProtKB-KW"/>
</dbReference>
<dbReference type="AlphaFoldDB" id="A0A0A1X9J4"/>
<evidence type="ECO:0000256" key="3">
    <source>
        <dbReference type="ARBA" id="ARBA00023157"/>
    </source>
</evidence>
<dbReference type="Gene3D" id="4.10.410.10">
    <property type="entry name" value="Pancreatic trypsin inhibitor Kunitz domain"/>
    <property type="match status" value="1"/>
</dbReference>
<accession>A0A0A1X9J4</accession>
<dbReference type="InterPro" id="IPR050098">
    <property type="entry name" value="TFPI/VKTCI-like"/>
</dbReference>
<keyword evidence="3" id="KW-1015">Disulfide bond</keyword>
<dbReference type="PANTHER" id="PTHR10083:SF374">
    <property type="entry name" value="BPTI_KUNITZ INHIBITOR DOMAIN-CONTAINING PROTEIN"/>
    <property type="match status" value="1"/>
</dbReference>
<name>A0A0A1X9J4_ZEUCU</name>
<evidence type="ECO:0000259" key="4">
    <source>
        <dbReference type="PROSITE" id="PS50279"/>
    </source>
</evidence>